<dbReference type="PROSITE" id="PS51688">
    <property type="entry name" value="ICA"/>
    <property type="match status" value="1"/>
</dbReference>
<keyword evidence="2" id="KW-1227">Viral tail protein</keyword>
<evidence type="ECO:0000256" key="1">
    <source>
        <dbReference type="ARBA" id="ARBA00004328"/>
    </source>
</evidence>
<evidence type="ECO:0000259" key="4">
    <source>
        <dbReference type="PROSITE" id="PS51688"/>
    </source>
</evidence>
<accession>A0A6J5PQK3</accession>
<reference evidence="5" key="1">
    <citation type="submission" date="2020-05" db="EMBL/GenBank/DDBJ databases">
        <authorList>
            <person name="Chiriac C."/>
            <person name="Salcher M."/>
            <person name="Ghai R."/>
            <person name="Kavagutti S V."/>
        </authorList>
    </citation>
    <scope>NUCLEOTIDE SEQUENCE</scope>
</reference>
<dbReference type="GO" id="GO:0098015">
    <property type="term" value="C:virus tail"/>
    <property type="evidence" value="ECO:0007669"/>
    <property type="project" value="UniProtKB-KW"/>
</dbReference>
<dbReference type="Pfam" id="PF13884">
    <property type="entry name" value="Peptidase_S74"/>
    <property type="match status" value="1"/>
</dbReference>
<dbReference type="EMBL" id="LR796877">
    <property type="protein sequence ID" value="CAB4171545.1"/>
    <property type="molecule type" value="Genomic_DNA"/>
</dbReference>
<evidence type="ECO:0000256" key="2">
    <source>
        <dbReference type="ARBA" id="ARBA00022732"/>
    </source>
</evidence>
<feature type="compositionally biased region" description="Gly residues" evidence="3">
    <location>
        <begin position="97"/>
        <end position="118"/>
    </location>
</feature>
<keyword evidence="2" id="KW-0946">Virion</keyword>
<feature type="domain" description="Peptidase S74" evidence="4">
    <location>
        <begin position="187"/>
        <end position="276"/>
    </location>
</feature>
<dbReference type="Pfam" id="PF01391">
    <property type="entry name" value="Collagen"/>
    <property type="match status" value="1"/>
</dbReference>
<name>A0A6J5PQK3_9CAUD</name>
<feature type="region of interest" description="Disordered" evidence="3">
    <location>
        <begin position="77"/>
        <end position="125"/>
    </location>
</feature>
<proteinExistence type="predicted"/>
<gene>
    <name evidence="5" type="ORF">UFOVP923_6</name>
</gene>
<sequence>MATISGLNTFTAGTPAQASQVNTNFGIVKTFAEGLSTGVNIDSGSISAVKLATDSVTTDKILNGAITVGKLAAGVQMSGPTGPTGPTGATGPTGSTGAQGGQGIQGIQGNPGGTGAQGPQGIQGPAGPITDALTVYQNSGSGIGVHVVRDLYQANHDSFRTTNGAGYTNFAVSYTGVVYHNGLASVSDVTKKQNIEVANKTTLASAVDLLVPKTFNWIDNPEENQIGFIAQEVQQVIPISIREHEGILGIDYNVLVTALVAKCQDLEARLAALEAK</sequence>
<evidence type="ECO:0000256" key="3">
    <source>
        <dbReference type="SAM" id="MobiDB-lite"/>
    </source>
</evidence>
<protein>
    <submittedName>
        <fullName evidence="5">Intramolecular chaperone auto-processing domain containing protein</fullName>
    </submittedName>
</protein>
<organism evidence="5">
    <name type="scientific">uncultured Caudovirales phage</name>
    <dbReference type="NCBI Taxonomy" id="2100421"/>
    <lineage>
        <taxon>Viruses</taxon>
        <taxon>Duplodnaviria</taxon>
        <taxon>Heunggongvirae</taxon>
        <taxon>Uroviricota</taxon>
        <taxon>Caudoviricetes</taxon>
        <taxon>Peduoviridae</taxon>
        <taxon>Maltschvirus</taxon>
        <taxon>Maltschvirus maltsch</taxon>
    </lineage>
</organism>
<feature type="compositionally biased region" description="Low complexity" evidence="3">
    <location>
        <begin position="79"/>
        <end position="96"/>
    </location>
</feature>
<comment type="subcellular location">
    <subcellularLocation>
        <location evidence="1">Virion</location>
    </subcellularLocation>
</comment>
<dbReference type="InterPro" id="IPR030392">
    <property type="entry name" value="S74_ICA"/>
</dbReference>
<evidence type="ECO:0000313" key="5">
    <source>
        <dbReference type="EMBL" id="CAB4171545.1"/>
    </source>
</evidence>
<dbReference type="InterPro" id="IPR008160">
    <property type="entry name" value="Collagen"/>
</dbReference>